<accession>A0ABT8F445</accession>
<dbReference type="RefSeq" id="WP_320003764.1">
    <property type="nucleotide sequence ID" value="NZ_JAUHJS010000003.1"/>
</dbReference>
<feature type="signal peptide" evidence="1">
    <location>
        <begin position="1"/>
        <end position="20"/>
    </location>
</feature>
<proteinExistence type="predicted"/>
<reference evidence="2" key="1">
    <citation type="submission" date="2023-06" db="EMBL/GenBank/DDBJ databases">
        <title>Cytophagales bacterium Strain LB-30, isolated from soil.</title>
        <authorList>
            <person name="Liu B."/>
        </authorList>
    </citation>
    <scope>NUCLEOTIDE SEQUENCE</scope>
    <source>
        <strain evidence="2">LB-30</strain>
    </source>
</reference>
<evidence type="ECO:0008006" key="4">
    <source>
        <dbReference type="Google" id="ProtNLM"/>
    </source>
</evidence>
<dbReference type="Proteomes" id="UP001168552">
    <property type="component" value="Unassembled WGS sequence"/>
</dbReference>
<protein>
    <recommendedName>
        <fullName evidence="4">Lipoprotein</fullName>
    </recommendedName>
</protein>
<organism evidence="2 3">
    <name type="scientific">Shiella aurantiaca</name>
    <dbReference type="NCBI Taxonomy" id="3058365"/>
    <lineage>
        <taxon>Bacteria</taxon>
        <taxon>Pseudomonadati</taxon>
        <taxon>Bacteroidota</taxon>
        <taxon>Cytophagia</taxon>
        <taxon>Cytophagales</taxon>
        <taxon>Shiellaceae</taxon>
        <taxon>Shiella</taxon>
    </lineage>
</organism>
<dbReference type="PROSITE" id="PS51257">
    <property type="entry name" value="PROKAR_LIPOPROTEIN"/>
    <property type="match status" value="1"/>
</dbReference>
<keyword evidence="1" id="KW-0732">Signal</keyword>
<dbReference type="EMBL" id="JAUHJS010000003">
    <property type="protein sequence ID" value="MDN4165238.1"/>
    <property type="molecule type" value="Genomic_DNA"/>
</dbReference>
<evidence type="ECO:0000256" key="1">
    <source>
        <dbReference type="SAM" id="SignalP"/>
    </source>
</evidence>
<name>A0ABT8F445_9BACT</name>
<sequence>MKKALSLLSSSFLLFSLLLAMGSCEEKECLECTDGQLAPYIRVKFINQDSLTKVDALYTTTNSSITTTNNLRTAYNQEIAEGDDSFIAKRDSVEDVLVVLRSNLAYFDEIRKRIRRGAIKLGPVYPGSKSNPPYQFTNELTGDSLDVFPFTLDVTTDSSVFYISIQDTSYMLQLSYQRKEIVDINKLLIKAINPVIDTTTFESSTLDCKFNRPECLSNETDIVVYF</sequence>
<comment type="caution">
    <text evidence="2">The sequence shown here is derived from an EMBL/GenBank/DDBJ whole genome shotgun (WGS) entry which is preliminary data.</text>
</comment>
<evidence type="ECO:0000313" key="2">
    <source>
        <dbReference type="EMBL" id="MDN4165238.1"/>
    </source>
</evidence>
<evidence type="ECO:0000313" key="3">
    <source>
        <dbReference type="Proteomes" id="UP001168552"/>
    </source>
</evidence>
<keyword evidence="3" id="KW-1185">Reference proteome</keyword>
<gene>
    <name evidence="2" type="ORF">QWY31_06985</name>
</gene>
<feature type="chain" id="PRO_5046981557" description="Lipoprotein" evidence="1">
    <location>
        <begin position="21"/>
        <end position="226"/>
    </location>
</feature>